<keyword evidence="3" id="KW-1185">Reference proteome</keyword>
<evidence type="ECO:0000256" key="1">
    <source>
        <dbReference type="ARBA" id="ARBA00009973"/>
    </source>
</evidence>
<evidence type="ECO:0000313" key="3">
    <source>
        <dbReference type="Proteomes" id="UP000694396"/>
    </source>
</evidence>
<organism evidence="2 3">
    <name type="scientific">Cyanoderma ruficeps</name>
    <name type="common">rufous-capped babbler</name>
    <dbReference type="NCBI Taxonomy" id="181631"/>
    <lineage>
        <taxon>Eukaryota</taxon>
        <taxon>Metazoa</taxon>
        <taxon>Chordata</taxon>
        <taxon>Craniata</taxon>
        <taxon>Vertebrata</taxon>
        <taxon>Euteleostomi</taxon>
        <taxon>Archelosauria</taxon>
        <taxon>Archosauria</taxon>
        <taxon>Dinosauria</taxon>
        <taxon>Saurischia</taxon>
        <taxon>Theropoda</taxon>
        <taxon>Coelurosauria</taxon>
        <taxon>Aves</taxon>
        <taxon>Neognathae</taxon>
        <taxon>Neoaves</taxon>
        <taxon>Telluraves</taxon>
        <taxon>Australaves</taxon>
        <taxon>Passeriformes</taxon>
        <taxon>Sylvioidea</taxon>
        <taxon>Timaliidae</taxon>
        <taxon>Cyanoderma</taxon>
    </lineage>
</organism>
<accession>A0A8C3NRU0</accession>
<reference evidence="2" key="2">
    <citation type="submission" date="2025-09" db="UniProtKB">
        <authorList>
            <consortium name="Ensembl"/>
        </authorList>
    </citation>
    <scope>IDENTIFICATION</scope>
</reference>
<dbReference type="Pfam" id="PF15092">
    <property type="entry name" value="UPF0728"/>
    <property type="match status" value="1"/>
</dbReference>
<evidence type="ECO:0000313" key="2">
    <source>
        <dbReference type="Ensembl" id="ENSCRFP00000000845.1"/>
    </source>
</evidence>
<name>A0A8C3NRU0_9PASS</name>
<proteinExistence type="inferred from homology"/>
<dbReference type="PANTHER" id="PTHR28448">
    <property type="entry name" value="UPF0728 PROTEIN C10ORF53"/>
    <property type="match status" value="1"/>
</dbReference>
<dbReference type="InterPro" id="IPR027885">
    <property type="entry name" value="UPF0728"/>
</dbReference>
<dbReference type="PANTHER" id="PTHR28448:SF1">
    <property type="entry name" value="UPF0728 PROTEIN C10ORF53"/>
    <property type="match status" value="1"/>
</dbReference>
<dbReference type="AlphaFoldDB" id="A0A8C3NRU0"/>
<protein>
    <submittedName>
        <fullName evidence="2">Uncharacterized protein</fullName>
    </submittedName>
</protein>
<reference evidence="2" key="1">
    <citation type="submission" date="2025-08" db="UniProtKB">
        <authorList>
            <consortium name="Ensembl"/>
        </authorList>
    </citation>
    <scope>IDENTIFICATION</scope>
</reference>
<dbReference type="Proteomes" id="UP000694396">
    <property type="component" value="Unplaced"/>
</dbReference>
<dbReference type="Ensembl" id="ENSCRFT00000000891.1">
    <property type="protein sequence ID" value="ENSCRFP00000000845.1"/>
    <property type="gene ID" value="ENSCRFG00000000728.1"/>
</dbReference>
<comment type="similarity">
    <text evidence="1">Belongs to the UPF0728 family.</text>
</comment>
<sequence>NYSFTNSVLATTSLPFSAGLKADGHHLILEVVADWNAVDLVVDREMVFHCNIYDLDFGNSRILLFLDPPSEEARKAVLNA</sequence>